<dbReference type="InterPro" id="IPR009080">
    <property type="entry name" value="tRNAsynth_Ia_anticodon-bd"/>
</dbReference>
<dbReference type="GO" id="GO:0004812">
    <property type="term" value="F:aminoacyl-tRNA ligase activity"/>
    <property type="evidence" value="ECO:0007669"/>
    <property type="project" value="InterPro"/>
</dbReference>
<accession>A0A9P8AI83</accession>
<name>A0A9P8AI83_9ASCO</name>
<dbReference type="AlphaFoldDB" id="A0A9P8AI83"/>
<evidence type="ECO:0000313" key="2">
    <source>
        <dbReference type="Proteomes" id="UP000790833"/>
    </source>
</evidence>
<organism evidence="1 2">
    <name type="scientific">Scheffersomyces spartinae</name>
    <dbReference type="NCBI Taxonomy" id="45513"/>
    <lineage>
        <taxon>Eukaryota</taxon>
        <taxon>Fungi</taxon>
        <taxon>Dikarya</taxon>
        <taxon>Ascomycota</taxon>
        <taxon>Saccharomycotina</taxon>
        <taxon>Pichiomycetes</taxon>
        <taxon>Debaryomycetaceae</taxon>
        <taxon>Scheffersomyces</taxon>
    </lineage>
</organism>
<gene>
    <name evidence="1" type="ORF">KQ657_000659</name>
</gene>
<dbReference type="GeneID" id="66114033"/>
<reference evidence="1" key="1">
    <citation type="submission" date="2021-03" db="EMBL/GenBank/DDBJ databases">
        <authorList>
            <person name="Palmer J.M."/>
        </authorList>
    </citation>
    <scope>NUCLEOTIDE SEQUENCE</scope>
    <source>
        <strain evidence="1">ARV_011</strain>
    </source>
</reference>
<proteinExistence type="predicted"/>
<comment type="caution">
    <text evidence="1">The sequence shown here is derived from an EMBL/GenBank/DDBJ whole genome shotgun (WGS) entry which is preliminary data.</text>
</comment>
<evidence type="ECO:0000313" key="1">
    <source>
        <dbReference type="EMBL" id="KAG7193588.1"/>
    </source>
</evidence>
<dbReference type="EMBL" id="JAHMUF010000011">
    <property type="protein sequence ID" value="KAG7193588.1"/>
    <property type="molecule type" value="Genomic_DNA"/>
</dbReference>
<dbReference type="OrthoDB" id="5844513at2759"/>
<keyword evidence="2" id="KW-1185">Reference proteome</keyword>
<dbReference type="GO" id="GO:0005524">
    <property type="term" value="F:ATP binding"/>
    <property type="evidence" value="ECO:0007669"/>
    <property type="project" value="InterPro"/>
</dbReference>
<dbReference type="SUPFAM" id="SSF47323">
    <property type="entry name" value="Anticodon-binding domain of a subclass of class I aminoacyl-tRNA synthetases"/>
    <property type="match status" value="1"/>
</dbReference>
<sequence>MPIISVGGDISPFTPETRDQIDEIFNTPSLSITKFVLPFEPGHCIGKAQNLFRFIDEKKIEDWKANYGGQKKRDNHILKIDT</sequence>
<dbReference type="GO" id="GO:0006418">
    <property type="term" value="P:tRNA aminoacylation for protein translation"/>
    <property type="evidence" value="ECO:0007669"/>
    <property type="project" value="InterPro"/>
</dbReference>
<dbReference type="Proteomes" id="UP000790833">
    <property type="component" value="Unassembled WGS sequence"/>
</dbReference>
<protein>
    <submittedName>
        <fullName evidence="1">Uncharacterized protein</fullName>
    </submittedName>
</protein>
<dbReference type="RefSeq" id="XP_043049136.1">
    <property type="nucleotide sequence ID" value="XM_043191493.1"/>
</dbReference>